<dbReference type="InterPro" id="IPR012676">
    <property type="entry name" value="TGS-like"/>
</dbReference>
<protein>
    <submittedName>
        <fullName evidence="6">Redox-regulated ATPase YchF</fullName>
    </submittedName>
</protein>
<dbReference type="Gene3D" id="3.40.50.300">
    <property type="entry name" value="P-loop containing nucleotide triphosphate hydrolases"/>
    <property type="match status" value="1"/>
</dbReference>
<dbReference type="PRINTS" id="PR00326">
    <property type="entry name" value="GTP1OBG"/>
</dbReference>
<dbReference type="Gene3D" id="3.10.20.30">
    <property type="match status" value="1"/>
</dbReference>
<evidence type="ECO:0000256" key="4">
    <source>
        <dbReference type="ARBA" id="ARBA00022840"/>
    </source>
</evidence>
<dbReference type="InterPro" id="IPR012675">
    <property type="entry name" value="Beta-grasp_dom_sf"/>
</dbReference>
<dbReference type="FunFam" id="3.10.20.30:FF:000001">
    <property type="entry name" value="Ribosome-binding ATPase YchF"/>
    <property type="match status" value="1"/>
</dbReference>
<evidence type="ECO:0000256" key="1">
    <source>
        <dbReference type="ARBA" id="ARBA00001946"/>
    </source>
</evidence>
<dbReference type="Pfam" id="PF01926">
    <property type="entry name" value="MMR_HSR1"/>
    <property type="match status" value="1"/>
</dbReference>
<dbReference type="AlphaFoldDB" id="A0A2T2XCU4"/>
<dbReference type="GO" id="GO:0005524">
    <property type="term" value="F:ATP binding"/>
    <property type="evidence" value="ECO:0007669"/>
    <property type="project" value="UniProtKB-KW"/>
</dbReference>
<dbReference type="Proteomes" id="UP000242972">
    <property type="component" value="Unassembled WGS sequence"/>
</dbReference>
<sequence>MDVGLIGLPRSGKTTVFNLLTHSKIEVNQFGGTRAESRQALAPIPDSRLQWLSDLYHPKKVTAAQLSVVDVPGLSRSETGGPNRFLNDVRLVDALILVVRGFTNDVGELATPLADLEEMELELMLSDLDLLEKRKERIRTGKKVTREQQEELALVERLADALENNQRLNQLNLHEDELRWIRGYQFLTLKPVIWVVNLDESQFKAQNYQDRAVIEGLSSSKEVPLVTMAAALEQEIEELSDEDRKVFMEDLGAHDTGLARVASAMYRKLGLISFLTAGEDEVRAWTIKEGTVAKQAAGKIHSDIERGFIRAEVVAFDDLVKATTMAKARDLGLVRLEGKDYLMKDGDVVNFRFNV</sequence>
<dbReference type="InterPro" id="IPR006073">
    <property type="entry name" value="GTP-bd"/>
</dbReference>
<dbReference type="InterPro" id="IPR027417">
    <property type="entry name" value="P-loop_NTPase"/>
</dbReference>
<accession>A0A2T2XCU4</accession>
<evidence type="ECO:0000256" key="3">
    <source>
        <dbReference type="ARBA" id="ARBA00022741"/>
    </source>
</evidence>
<dbReference type="SUPFAM" id="SSF81271">
    <property type="entry name" value="TGS-like"/>
    <property type="match status" value="1"/>
</dbReference>
<dbReference type="GO" id="GO:0016887">
    <property type="term" value="F:ATP hydrolysis activity"/>
    <property type="evidence" value="ECO:0007669"/>
    <property type="project" value="InterPro"/>
</dbReference>
<gene>
    <name evidence="6" type="ORF">C7B46_14740</name>
</gene>
<dbReference type="GO" id="GO:0046872">
    <property type="term" value="F:metal ion binding"/>
    <property type="evidence" value="ECO:0007669"/>
    <property type="project" value="UniProtKB-KW"/>
</dbReference>
<dbReference type="InterPro" id="IPR004396">
    <property type="entry name" value="ATPase_YchF/OLA1"/>
</dbReference>
<dbReference type="SUPFAM" id="SSF52540">
    <property type="entry name" value="P-loop containing nucleoside triphosphate hydrolases"/>
    <property type="match status" value="1"/>
</dbReference>
<evidence type="ECO:0000259" key="5">
    <source>
        <dbReference type="PROSITE" id="PS51880"/>
    </source>
</evidence>
<dbReference type="NCBIfam" id="TIGR00092">
    <property type="entry name" value="redox-regulated ATPase YchF"/>
    <property type="match status" value="1"/>
</dbReference>
<dbReference type="Gene3D" id="1.10.150.300">
    <property type="entry name" value="TGS-like domain"/>
    <property type="match status" value="1"/>
</dbReference>
<keyword evidence="2" id="KW-0479">Metal-binding</keyword>
<dbReference type="CDD" id="cd04867">
    <property type="entry name" value="TGS_YchF_OLA1"/>
    <property type="match status" value="1"/>
</dbReference>
<dbReference type="InterPro" id="IPR004095">
    <property type="entry name" value="TGS"/>
</dbReference>
<dbReference type="PIRSF" id="PIRSF006641">
    <property type="entry name" value="CHP00092"/>
    <property type="match status" value="1"/>
</dbReference>
<organism evidence="6 7">
    <name type="scientific">Sulfobacillus benefaciens</name>
    <dbReference type="NCBI Taxonomy" id="453960"/>
    <lineage>
        <taxon>Bacteria</taxon>
        <taxon>Bacillati</taxon>
        <taxon>Bacillota</taxon>
        <taxon>Clostridia</taxon>
        <taxon>Eubacteriales</taxon>
        <taxon>Clostridiales Family XVII. Incertae Sedis</taxon>
        <taxon>Sulfobacillus</taxon>
    </lineage>
</organism>
<comment type="caution">
    <text evidence="6">The sequence shown here is derived from an EMBL/GenBank/DDBJ whole genome shotgun (WGS) entry which is preliminary data.</text>
</comment>
<name>A0A2T2XCU4_9FIRM</name>
<dbReference type="PANTHER" id="PTHR23305">
    <property type="entry name" value="OBG GTPASE FAMILY"/>
    <property type="match status" value="1"/>
</dbReference>
<dbReference type="GO" id="GO:0005737">
    <property type="term" value="C:cytoplasm"/>
    <property type="evidence" value="ECO:0007669"/>
    <property type="project" value="TreeGrafter"/>
</dbReference>
<comment type="cofactor">
    <cofactor evidence="1">
        <name>Mg(2+)</name>
        <dbReference type="ChEBI" id="CHEBI:18420"/>
    </cofactor>
</comment>
<feature type="domain" description="TGS" evidence="5">
    <location>
        <begin position="270"/>
        <end position="353"/>
    </location>
</feature>
<dbReference type="Pfam" id="PF06071">
    <property type="entry name" value="YchF-GTPase_C"/>
    <property type="match status" value="1"/>
</dbReference>
<dbReference type="EMBL" id="PXYW01000044">
    <property type="protein sequence ID" value="PSR32344.1"/>
    <property type="molecule type" value="Genomic_DNA"/>
</dbReference>
<dbReference type="InterPro" id="IPR023192">
    <property type="entry name" value="TGS-like_dom_sf"/>
</dbReference>
<dbReference type="PANTHER" id="PTHR23305:SF18">
    <property type="entry name" value="OBG-TYPE G DOMAIN-CONTAINING PROTEIN"/>
    <property type="match status" value="1"/>
</dbReference>
<keyword evidence="4" id="KW-0067">ATP-binding</keyword>
<evidence type="ECO:0000256" key="2">
    <source>
        <dbReference type="ARBA" id="ARBA00022723"/>
    </source>
</evidence>
<evidence type="ECO:0000313" key="7">
    <source>
        <dbReference type="Proteomes" id="UP000242972"/>
    </source>
</evidence>
<dbReference type="InterPro" id="IPR013029">
    <property type="entry name" value="YchF_C"/>
</dbReference>
<proteinExistence type="predicted"/>
<keyword evidence="3" id="KW-0547">Nucleotide-binding</keyword>
<evidence type="ECO:0000313" key="6">
    <source>
        <dbReference type="EMBL" id="PSR32344.1"/>
    </source>
</evidence>
<dbReference type="PROSITE" id="PS51880">
    <property type="entry name" value="TGS"/>
    <property type="match status" value="1"/>
</dbReference>
<dbReference type="GO" id="GO:0005525">
    <property type="term" value="F:GTP binding"/>
    <property type="evidence" value="ECO:0007669"/>
    <property type="project" value="InterPro"/>
</dbReference>
<reference evidence="6 7" key="1">
    <citation type="journal article" date="2014" name="BMC Genomics">
        <title>Comparison of environmental and isolate Sulfobacillus genomes reveals diverse carbon, sulfur, nitrogen, and hydrogen metabolisms.</title>
        <authorList>
            <person name="Justice N.B."/>
            <person name="Norman A."/>
            <person name="Brown C.T."/>
            <person name="Singh A."/>
            <person name="Thomas B.C."/>
            <person name="Banfield J.F."/>
        </authorList>
    </citation>
    <scope>NUCLEOTIDE SEQUENCE [LARGE SCALE GENOMIC DNA]</scope>
    <source>
        <strain evidence="6">AMDSBA4</strain>
    </source>
</reference>